<dbReference type="Proteomes" id="UP000007801">
    <property type="component" value="Unassembled WGS sequence"/>
</dbReference>
<evidence type="ECO:0000313" key="2">
    <source>
        <dbReference type="Proteomes" id="UP000007801"/>
    </source>
</evidence>
<protein>
    <submittedName>
        <fullName evidence="1">Uncharacterized protein</fullName>
    </submittedName>
</protein>
<dbReference type="EMBL" id="CH902634">
    <property type="protein sequence ID" value="KPU75624.1"/>
    <property type="molecule type" value="Genomic_DNA"/>
</dbReference>
<organism evidence="1 2">
    <name type="scientific">Drosophila ananassae</name>
    <name type="common">Fruit fly</name>
    <dbReference type="NCBI Taxonomy" id="7217"/>
    <lineage>
        <taxon>Eukaryota</taxon>
        <taxon>Metazoa</taxon>
        <taxon>Ecdysozoa</taxon>
        <taxon>Arthropoda</taxon>
        <taxon>Hexapoda</taxon>
        <taxon>Insecta</taxon>
        <taxon>Pterygota</taxon>
        <taxon>Neoptera</taxon>
        <taxon>Endopterygota</taxon>
        <taxon>Diptera</taxon>
        <taxon>Brachycera</taxon>
        <taxon>Muscomorpha</taxon>
        <taxon>Ephydroidea</taxon>
        <taxon>Drosophilidae</taxon>
        <taxon>Drosophila</taxon>
        <taxon>Sophophora</taxon>
    </lineage>
</organism>
<evidence type="ECO:0000313" key="1">
    <source>
        <dbReference type="EMBL" id="KPU75624.1"/>
    </source>
</evidence>
<sequence>MMPDVAMATASLGQLHLTNSGSGCISTSTRASIINNEVPESLQLDLGDGPSPHVVGTATSSITIRNIQLPPF</sequence>
<keyword evidence="2" id="KW-1185">Reference proteome</keyword>
<dbReference type="InParanoid" id="A0A0P8XLM1"/>
<reference evidence="1 2" key="1">
    <citation type="journal article" date="2007" name="Nature">
        <title>Evolution of genes and genomes on the Drosophila phylogeny.</title>
        <authorList>
            <consortium name="Drosophila 12 Genomes Consortium"/>
            <person name="Clark A.G."/>
            <person name="Eisen M.B."/>
            <person name="Smith D.R."/>
            <person name="Bergman C.M."/>
            <person name="Oliver B."/>
            <person name="Markow T.A."/>
            <person name="Kaufman T.C."/>
            <person name="Kellis M."/>
            <person name="Gelbart W."/>
            <person name="Iyer V.N."/>
            <person name="Pollard D.A."/>
            <person name="Sackton T.B."/>
            <person name="Larracuente A.M."/>
            <person name="Singh N.D."/>
            <person name="Abad J.P."/>
            <person name="Abt D.N."/>
            <person name="Adryan B."/>
            <person name="Aguade M."/>
            <person name="Akashi H."/>
            <person name="Anderson W.W."/>
            <person name="Aquadro C.F."/>
            <person name="Ardell D.H."/>
            <person name="Arguello R."/>
            <person name="Artieri C.G."/>
            <person name="Barbash D.A."/>
            <person name="Barker D."/>
            <person name="Barsanti P."/>
            <person name="Batterham P."/>
            <person name="Batzoglou S."/>
            <person name="Begun D."/>
            <person name="Bhutkar A."/>
            <person name="Blanco E."/>
            <person name="Bosak S.A."/>
            <person name="Bradley R.K."/>
            <person name="Brand A.D."/>
            <person name="Brent M.R."/>
            <person name="Brooks A.N."/>
            <person name="Brown R.H."/>
            <person name="Butlin R.K."/>
            <person name="Caggese C."/>
            <person name="Calvi B.R."/>
            <person name="Bernardo de Carvalho A."/>
            <person name="Caspi A."/>
            <person name="Castrezana S."/>
            <person name="Celniker S.E."/>
            <person name="Chang J.L."/>
            <person name="Chapple C."/>
            <person name="Chatterji S."/>
            <person name="Chinwalla A."/>
            <person name="Civetta A."/>
            <person name="Clifton S.W."/>
            <person name="Comeron J.M."/>
            <person name="Costello J.C."/>
            <person name="Coyne J.A."/>
            <person name="Daub J."/>
            <person name="David R.G."/>
            <person name="Delcher A.L."/>
            <person name="Delehaunty K."/>
            <person name="Do C.B."/>
            <person name="Ebling H."/>
            <person name="Edwards K."/>
            <person name="Eickbush T."/>
            <person name="Evans J.D."/>
            <person name="Filipski A."/>
            <person name="Findeiss S."/>
            <person name="Freyhult E."/>
            <person name="Fulton L."/>
            <person name="Fulton R."/>
            <person name="Garcia A.C."/>
            <person name="Gardiner A."/>
            <person name="Garfield D.A."/>
            <person name="Garvin B.E."/>
            <person name="Gibson G."/>
            <person name="Gilbert D."/>
            <person name="Gnerre S."/>
            <person name="Godfrey J."/>
            <person name="Good R."/>
            <person name="Gotea V."/>
            <person name="Gravely B."/>
            <person name="Greenberg A.J."/>
            <person name="Griffiths-Jones S."/>
            <person name="Gross S."/>
            <person name="Guigo R."/>
            <person name="Gustafson E.A."/>
            <person name="Haerty W."/>
            <person name="Hahn M.W."/>
            <person name="Halligan D.L."/>
            <person name="Halpern A.L."/>
            <person name="Halter G.M."/>
            <person name="Han M.V."/>
            <person name="Heger A."/>
            <person name="Hillier L."/>
            <person name="Hinrichs A.S."/>
            <person name="Holmes I."/>
            <person name="Hoskins R.A."/>
            <person name="Hubisz M.J."/>
            <person name="Hultmark D."/>
            <person name="Huntley M.A."/>
            <person name="Jaffe D.B."/>
            <person name="Jagadeeshan S."/>
            <person name="Jeck W.R."/>
            <person name="Johnson J."/>
            <person name="Jones C.D."/>
            <person name="Jordan W.C."/>
            <person name="Karpen G.H."/>
            <person name="Kataoka E."/>
            <person name="Keightley P.D."/>
            <person name="Kheradpour P."/>
            <person name="Kirkness E.F."/>
            <person name="Koerich L.B."/>
            <person name="Kristiansen K."/>
            <person name="Kudrna D."/>
            <person name="Kulathinal R.J."/>
            <person name="Kumar S."/>
            <person name="Kwok R."/>
            <person name="Lander E."/>
            <person name="Langley C.H."/>
            <person name="Lapoint R."/>
            <person name="Lazzaro B.P."/>
            <person name="Lee S.J."/>
            <person name="Levesque L."/>
            <person name="Li R."/>
            <person name="Lin C.F."/>
            <person name="Lin M.F."/>
            <person name="Lindblad-Toh K."/>
            <person name="Llopart A."/>
            <person name="Long M."/>
            <person name="Low L."/>
            <person name="Lozovsky E."/>
            <person name="Lu J."/>
            <person name="Luo M."/>
            <person name="Machado C.A."/>
            <person name="Makalowski W."/>
            <person name="Marzo M."/>
            <person name="Matsuda M."/>
            <person name="Matzkin L."/>
            <person name="McAllister B."/>
            <person name="McBride C.S."/>
            <person name="McKernan B."/>
            <person name="McKernan K."/>
            <person name="Mendez-Lago M."/>
            <person name="Minx P."/>
            <person name="Mollenhauer M.U."/>
            <person name="Montooth K."/>
            <person name="Mount S.M."/>
            <person name="Mu X."/>
            <person name="Myers E."/>
            <person name="Negre B."/>
            <person name="Newfeld S."/>
            <person name="Nielsen R."/>
            <person name="Noor M.A."/>
            <person name="O'Grady P."/>
            <person name="Pachter L."/>
            <person name="Papaceit M."/>
            <person name="Parisi M.J."/>
            <person name="Parisi M."/>
            <person name="Parts L."/>
            <person name="Pedersen J.S."/>
            <person name="Pesole G."/>
            <person name="Phillippy A.M."/>
            <person name="Ponting C.P."/>
            <person name="Pop M."/>
            <person name="Porcelli D."/>
            <person name="Powell J.R."/>
            <person name="Prohaska S."/>
            <person name="Pruitt K."/>
            <person name="Puig M."/>
            <person name="Quesneville H."/>
            <person name="Ram K.R."/>
            <person name="Rand D."/>
            <person name="Rasmussen M.D."/>
            <person name="Reed L.K."/>
            <person name="Reenan R."/>
            <person name="Reily A."/>
            <person name="Remington K.A."/>
            <person name="Rieger T.T."/>
            <person name="Ritchie M.G."/>
            <person name="Robin C."/>
            <person name="Rogers Y.H."/>
            <person name="Rohde C."/>
            <person name="Rozas J."/>
            <person name="Rubenfield M.J."/>
            <person name="Ruiz A."/>
            <person name="Russo S."/>
            <person name="Salzberg S.L."/>
            <person name="Sanchez-Gracia A."/>
            <person name="Saranga D.J."/>
            <person name="Sato H."/>
            <person name="Schaeffer S.W."/>
            <person name="Schatz M.C."/>
            <person name="Schlenke T."/>
            <person name="Schwartz R."/>
            <person name="Segarra C."/>
            <person name="Singh R.S."/>
            <person name="Sirot L."/>
            <person name="Sirota M."/>
            <person name="Sisneros N.B."/>
            <person name="Smith C.D."/>
            <person name="Smith T.F."/>
            <person name="Spieth J."/>
            <person name="Stage D.E."/>
            <person name="Stark A."/>
            <person name="Stephan W."/>
            <person name="Strausberg R.L."/>
            <person name="Strempel S."/>
            <person name="Sturgill D."/>
            <person name="Sutton G."/>
            <person name="Sutton G.G."/>
            <person name="Tao W."/>
            <person name="Teichmann S."/>
            <person name="Tobari Y.N."/>
            <person name="Tomimura Y."/>
            <person name="Tsolas J.M."/>
            <person name="Valente V.L."/>
            <person name="Venter E."/>
            <person name="Venter J.C."/>
            <person name="Vicario S."/>
            <person name="Vieira F.G."/>
            <person name="Vilella A.J."/>
            <person name="Villasante A."/>
            <person name="Walenz B."/>
            <person name="Wang J."/>
            <person name="Wasserman M."/>
            <person name="Watts T."/>
            <person name="Wilson D."/>
            <person name="Wilson R.K."/>
            <person name="Wing R.A."/>
            <person name="Wolfner M.F."/>
            <person name="Wong A."/>
            <person name="Wong G.K."/>
            <person name="Wu C.I."/>
            <person name="Wu G."/>
            <person name="Yamamoto D."/>
            <person name="Yang H.P."/>
            <person name="Yang S.P."/>
            <person name="Yorke J.A."/>
            <person name="Yoshida K."/>
            <person name="Zdobnov E."/>
            <person name="Zhang P."/>
            <person name="Zhang Y."/>
            <person name="Zimin A.V."/>
            <person name="Baldwin J."/>
            <person name="Abdouelleil A."/>
            <person name="Abdulkadir J."/>
            <person name="Abebe A."/>
            <person name="Abera B."/>
            <person name="Abreu J."/>
            <person name="Acer S.C."/>
            <person name="Aftuck L."/>
            <person name="Alexander A."/>
            <person name="An P."/>
            <person name="Anderson E."/>
            <person name="Anderson S."/>
            <person name="Arachi H."/>
            <person name="Azer M."/>
            <person name="Bachantsang P."/>
            <person name="Barry A."/>
            <person name="Bayul T."/>
            <person name="Berlin A."/>
            <person name="Bessette D."/>
            <person name="Bloom T."/>
            <person name="Blye J."/>
            <person name="Boguslavskiy L."/>
            <person name="Bonnet C."/>
            <person name="Boukhgalter B."/>
            <person name="Bourzgui I."/>
            <person name="Brown A."/>
            <person name="Cahill P."/>
            <person name="Channer S."/>
            <person name="Cheshatsang Y."/>
            <person name="Chuda L."/>
            <person name="Citroen M."/>
            <person name="Collymore A."/>
            <person name="Cooke P."/>
            <person name="Costello M."/>
            <person name="D'Aco K."/>
            <person name="Daza R."/>
            <person name="De Haan G."/>
            <person name="DeGray S."/>
            <person name="DeMaso C."/>
            <person name="Dhargay N."/>
            <person name="Dooley K."/>
            <person name="Dooley E."/>
            <person name="Doricent M."/>
            <person name="Dorje P."/>
            <person name="Dorjee K."/>
            <person name="Dupes A."/>
            <person name="Elong R."/>
            <person name="Falk J."/>
            <person name="Farina A."/>
            <person name="Faro S."/>
            <person name="Ferguson D."/>
            <person name="Fisher S."/>
            <person name="Foley C.D."/>
            <person name="Franke A."/>
            <person name="Friedrich D."/>
            <person name="Gadbois L."/>
            <person name="Gearin G."/>
            <person name="Gearin C.R."/>
            <person name="Giannoukos G."/>
            <person name="Goode T."/>
            <person name="Graham J."/>
            <person name="Grandbois E."/>
            <person name="Grewal S."/>
            <person name="Gyaltsen K."/>
            <person name="Hafez N."/>
            <person name="Hagos B."/>
            <person name="Hall J."/>
            <person name="Henson C."/>
            <person name="Hollinger A."/>
            <person name="Honan T."/>
            <person name="Huard M.D."/>
            <person name="Hughes L."/>
            <person name="Hurhula B."/>
            <person name="Husby M.E."/>
            <person name="Kamat A."/>
            <person name="Kanga B."/>
            <person name="Kashin S."/>
            <person name="Khazanovich D."/>
            <person name="Kisner P."/>
            <person name="Lance K."/>
            <person name="Lara M."/>
            <person name="Lee W."/>
            <person name="Lennon N."/>
            <person name="Letendre F."/>
            <person name="LeVine R."/>
            <person name="Lipovsky A."/>
            <person name="Liu X."/>
            <person name="Liu J."/>
            <person name="Liu S."/>
            <person name="Lokyitsang T."/>
            <person name="Lokyitsang Y."/>
            <person name="Lubonja R."/>
            <person name="Lui A."/>
            <person name="MacDonald P."/>
            <person name="Magnisalis V."/>
            <person name="Maru K."/>
            <person name="Matthews C."/>
            <person name="McCusker W."/>
            <person name="McDonough S."/>
            <person name="Mehta T."/>
            <person name="Meldrim J."/>
            <person name="Meneus L."/>
            <person name="Mihai O."/>
            <person name="Mihalev A."/>
            <person name="Mihova T."/>
            <person name="Mittelman R."/>
            <person name="Mlenga V."/>
            <person name="Montmayeur A."/>
            <person name="Mulrain L."/>
            <person name="Navidi A."/>
            <person name="Naylor J."/>
            <person name="Negash T."/>
            <person name="Nguyen T."/>
            <person name="Nguyen N."/>
            <person name="Nicol R."/>
            <person name="Norbu C."/>
            <person name="Norbu N."/>
            <person name="Novod N."/>
            <person name="O'Neill B."/>
            <person name="Osman S."/>
            <person name="Markiewicz E."/>
            <person name="Oyono O.L."/>
            <person name="Patti C."/>
            <person name="Phunkhang P."/>
            <person name="Pierre F."/>
            <person name="Priest M."/>
            <person name="Raghuraman S."/>
            <person name="Rege F."/>
            <person name="Reyes R."/>
            <person name="Rise C."/>
            <person name="Rogov P."/>
            <person name="Ross K."/>
            <person name="Ryan E."/>
            <person name="Settipalli S."/>
            <person name="Shea T."/>
            <person name="Sherpa N."/>
            <person name="Shi L."/>
            <person name="Shih D."/>
            <person name="Sparrow T."/>
            <person name="Spaulding J."/>
            <person name="Stalker J."/>
            <person name="Stange-Thomann N."/>
            <person name="Stavropoulos S."/>
            <person name="Stone C."/>
            <person name="Strader C."/>
            <person name="Tesfaye S."/>
            <person name="Thomson T."/>
            <person name="Thoulutsang Y."/>
            <person name="Thoulutsang D."/>
            <person name="Topham K."/>
            <person name="Topping I."/>
            <person name="Tsamla T."/>
            <person name="Vassiliev H."/>
            <person name="Vo A."/>
            <person name="Wangchuk T."/>
            <person name="Wangdi T."/>
            <person name="Weiand M."/>
            <person name="Wilkinson J."/>
            <person name="Wilson A."/>
            <person name="Yadav S."/>
            <person name="Young G."/>
            <person name="Yu Q."/>
            <person name="Zembek L."/>
            <person name="Zhong D."/>
            <person name="Zimmer A."/>
            <person name="Zwirko Z."/>
            <person name="Jaffe D.B."/>
            <person name="Alvarez P."/>
            <person name="Brockman W."/>
            <person name="Butler J."/>
            <person name="Chin C."/>
            <person name="Gnerre S."/>
            <person name="Grabherr M."/>
            <person name="Kleber M."/>
            <person name="Mauceli E."/>
            <person name="MacCallum I."/>
        </authorList>
    </citation>
    <scope>NUCLEOTIDE SEQUENCE [LARGE SCALE GENOMIC DNA]</scope>
    <source>
        <strain evidence="2">Tucson 14024-0371.13</strain>
    </source>
</reference>
<accession>A0A0P8XLM1</accession>
<dbReference type="OrthoDB" id="2347980at2759"/>
<name>A0A0P8XLM1_DROAN</name>
<dbReference type="AlphaFoldDB" id="A0A0P8XLM1"/>
<gene>
    <name evidence="1" type="primary">Dana\GF28061</name>
    <name evidence="1" type="ORF">GF28061</name>
</gene>
<proteinExistence type="predicted"/>